<reference evidence="3 4" key="1">
    <citation type="submission" date="2024-04" db="EMBL/GenBank/DDBJ databases">
        <title>genome sequences of Mucor flavus KT1a and Helicostylum pulchrum KT1b strains isolation_sourced from the surface of a dry-aged beef.</title>
        <authorList>
            <person name="Toyotome T."/>
            <person name="Hosono M."/>
            <person name="Torimaru M."/>
            <person name="Fukuda K."/>
            <person name="Mikami N."/>
        </authorList>
    </citation>
    <scope>NUCLEOTIDE SEQUENCE [LARGE SCALE GENOMIC DNA]</scope>
    <source>
        <strain evidence="3 4">KT1b</strain>
    </source>
</reference>
<dbReference type="EMBL" id="BAABUJ010000005">
    <property type="protein sequence ID" value="GAA5795932.1"/>
    <property type="molecule type" value="Genomic_DNA"/>
</dbReference>
<feature type="region of interest" description="Disordered" evidence="1">
    <location>
        <begin position="257"/>
        <end position="299"/>
    </location>
</feature>
<dbReference type="Pfam" id="PF00169">
    <property type="entry name" value="PH"/>
    <property type="match status" value="1"/>
</dbReference>
<dbReference type="PROSITE" id="PS50003">
    <property type="entry name" value="PH_DOMAIN"/>
    <property type="match status" value="1"/>
</dbReference>
<dbReference type="InterPro" id="IPR001849">
    <property type="entry name" value="PH_domain"/>
</dbReference>
<protein>
    <recommendedName>
        <fullName evidence="2">PH domain-containing protein</fullName>
    </recommendedName>
</protein>
<accession>A0ABP9XMA7</accession>
<evidence type="ECO:0000313" key="4">
    <source>
        <dbReference type="Proteomes" id="UP001476247"/>
    </source>
</evidence>
<feature type="compositionally biased region" description="Pro residues" evidence="1">
    <location>
        <begin position="278"/>
        <end position="299"/>
    </location>
</feature>
<evidence type="ECO:0000259" key="2">
    <source>
        <dbReference type="PROSITE" id="PS50003"/>
    </source>
</evidence>
<name>A0ABP9XMA7_9FUNG</name>
<dbReference type="CDD" id="cd00821">
    <property type="entry name" value="PH"/>
    <property type="match status" value="1"/>
</dbReference>
<evidence type="ECO:0000313" key="3">
    <source>
        <dbReference type="EMBL" id="GAA5795932.1"/>
    </source>
</evidence>
<evidence type="ECO:0000256" key="1">
    <source>
        <dbReference type="SAM" id="MobiDB-lite"/>
    </source>
</evidence>
<dbReference type="InterPro" id="IPR011993">
    <property type="entry name" value="PH-like_dom_sf"/>
</dbReference>
<comment type="caution">
    <text evidence="3">The sequence shown here is derived from an EMBL/GenBank/DDBJ whole genome shotgun (WGS) entry which is preliminary data.</text>
</comment>
<dbReference type="Gene3D" id="2.30.29.30">
    <property type="entry name" value="Pleckstrin-homology domain (PH domain)/Phosphotyrosine-binding domain (PTB)"/>
    <property type="match status" value="1"/>
</dbReference>
<gene>
    <name evidence="3" type="ORF">HPULCUR_001297</name>
</gene>
<dbReference type="Proteomes" id="UP001476247">
    <property type="component" value="Unassembled WGS sequence"/>
</dbReference>
<keyword evidence="4" id="KW-1185">Reference proteome</keyword>
<feature type="compositionally biased region" description="Low complexity" evidence="1">
    <location>
        <begin position="260"/>
        <end position="274"/>
    </location>
</feature>
<feature type="domain" description="PH" evidence="2">
    <location>
        <begin position="57"/>
        <end position="159"/>
    </location>
</feature>
<organism evidence="3 4">
    <name type="scientific">Helicostylum pulchrum</name>
    <dbReference type="NCBI Taxonomy" id="562976"/>
    <lineage>
        <taxon>Eukaryota</taxon>
        <taxon>Fungi</taxon>
        <taxon>Fungi incertae sedis</taxon>
        <taxon>Mucoromycota</taxon>
        <taxon>Mucoromycotina</taxon>
        <taxon>Mucoromycetes</taxon>
        <taxon>Mucorales</taxon>
        <taxon>Mucorineae</taxon>
        <taxon>Mucoraceae</taxon>
        <taxon>Helicostylum</taxon>
    </lineage>
</organism>
<dbReference type="SUPFAM" id="SSF50729">
    <property type="entry name" value="PH domain-like"/>
    <property type="match status" value="1"/>
</dbReference>
<dbReference type="SMART" id="SM00233">
    <property type="entry name" value="PH"/>
    <property type="match status" value="1"/>
</dbReference>
<sequence>MKNLSNSLYITSPMSIPFPVDEMRVRQSKNPNQFDMNDPSSYKPRANGVNVGLILQQAIHSGWMIKHRTPTFSFMKSSKPRLVVLVDRMLYTFKSNTPEIYREFYELTANTNAYVTDQISGVLFCIEIKKKGHEEAWYLQADDAESMKVWLDRIKRTISCVRASNNNSTGTITSASLLNITTEEEEYTMVANNKLYESPVSSKSELSLDTTTSTIMLFNSPHTSTPSSPVSSIIYEDESVSSFQSSIGAVSDYSLECPRRQSSQRVSRPSISYSLSTVPPPQLPPPKTQPPPIPSYAYL</sequence>
<proteinExistence type="predicted"/>